<name>A0ACB7VNT0_DIOAL</name>
<dbReference type="Proteomes" id="UP000827976">
    <property type="component" value="Chromosome 7"/>
</dbReference>
<keyword evidence="2" id="KW-1185">Reference proteome</keyword>
<gene>
    <name evidence="1" type="ORF">IHE45_07G004200</name>
</gene>
<dbReference type="EMBL" id="CM037017">
    <property type="protein sequence ID" value="KAH7676273.1"/>
    <property type="molecule type" value="Genomic_DNA"/>
</dbReference>
<accession>A0ACB7VNT0</accession>
<protein>
    <submittedName>
        <fullName evidence="1">GLABROUS1 enhancer-binding protein family protein</fullName>
    </submittedName>
</protein>
<comment type="caution">
    <text evidence="1">The sequence shown here is derived from an EMBL/GenBank/DDBJ whole genome shotgun (WGS) entry which is preliminary data.</text>
</comment>
<evidence type="ECO:0000313" key="2">
    <source>
        <dbReference type="Proteomes" id="UP000827976"/>
    </source>
</evidence>
<evidence type="ECO:0000313" key="1">
    <source>
        <dbReference type="EMBL" id="KAH7676273.1"/>
    </source>
</evidence>
<proteinExistence type="predicted"/>
<reference evidence="2" key="1">
    <citation type="journal article" date="2022" name="Nat. Commun.">
        <title>Chromosome evolution and the genetic basis of agronomically important traits in greater yam.</title>
        <authorList>
            <person name="Bredeson J.V."/>
            <person name="Lyons J.B."/>
            <person name="Oniyinde I.O."/>
            <person name="Okereke N.R."/>
            <person name="Kolade O."/>
            <person name="Nnabue I."/>
            <person name="Nwadili C.O."/>
            <person name="Hribova E."/>
            <person name="Parker M."/>
            <person name="Nwogha J."/>
            <person name="Shu S."/>
            <person name="Carlson J."/>
            <person name="Kariba R."/>
            <person name="Muthemba S."/>
            <person name="Knop K."/>
            <person name="Barton G.J."/>
            <person name="Sherwood A.V."/>
            <person name="Lopez-Montes A."/>
            <person name="Asiedu R."/>
            <person name="Jamnadass R."/>
            <person name="Muchugi A."/>
            <person name="Goodstein D."/>
            <person name="Egesi C.N."/>
            <person name="Featherston J."/>
            <person name="Asfaw A."/>
            <person name="Simpson G.G."/>
            <person name="Dolezel J."/>
            <person name="Hendre P.S."/>
            <person name="Van Deynze A."/>
            <person name="Kumar P.L."/>
            <person name="Obidiegwu J.E."/>
            <person name="Bhattacharjee R."/>
            <person name="Rokhsar D.S."/>
        </authorList>
    </citation>
    <scope>NUCLEOTIDE SEQUENCE [LARGE SCALE GENOMIC DNA]</scope>
    <source>
        <strain evidence="2">cv. TDa95/00328</strain>
    </source>
</reference>
<organism evidence="1 2">
    <name type="scientific">Dioscorea alata</name>
    <name type="common">Purple yam</name>
    <dbReference type="NCBI Taxonomy" id="55571"/>
    <lineage>
        <taxon>Eukaryota</taxon>
        <taxon>Viridiplantae</taxon>
        <taxon>Streptophyta</taxon>
        <taxon>Embryophyta</taxon>
        <taxon>Tracheophyta</taxon>
        <taxon>Spermatophyta</taxon>
        <taxon>Magnoliopsida</taxon>
        <taxon>Liliopsida</taxon>
        <taxon>Dioscoreales</taxon>
        <taxon>Dioscoreaceae</taxon>
        <taxon>Dioscorea</taxon>
    </lineage>
</organism>
<sequence length="398" mass="43940">MPSLDDEERAVFPEVDDEEDESDEVDDSEDDEDEDGEIEPSSAPLPPSVPVTDLATMDPNSGTIPNPNPNPIAIHVAVSAAENGSVQVQPVLSDVATEDLTTPTADERRLVPCQTGSSCDDSRRLFQRLWTDEDELVILKGFLEFVSQRGTIEASHQHDTGPFYEKIKTQLQLEFTKNQLIEKLRRMKKKFRNVVSRIANAGKDFSFKTPHEQATFEIARQIWSSALKRSREISDDEILNVPALGGGSEIKLEGGTGDVSRSRRRRRRHSSTVNAGHTVGVPVEAAMSHTPLALSSTSVPVIPSMIEETVRSCLSPLFKELIGSAAGGVGMNLMMPMSLWGGGECVAVAGVEPPEDERWRNQRILELEVYLKRVELVQDQIKKTLEELRSIGELSMPT</sequence>